<feature type="transmembrane region" description="Helical" evidence="6">
    <location>
        <begin position="289"/>
        <end position="311"/>
    </location>
</feature>
<keyword evidence="2" id="KW-1003">Cell membrane</keyword>
<name>A0ABV6BGG7_9GAMM</name>
<feature type="transmembrane region" description="Helical" evidence="6">
    <location>
        <begin position="385"/>
        <end position="406"/>
    </location>
</feature>
<keyword evidence="4 6" id="KW-1133">Transmembrane helix</keyword>
<accession>A0ABV6BGG7</accession>
<comment type="caution">
    <text evidence="7">The sequence shown here is derived from an EMBL/GenBank/DDBJ whole genome shotgun (WGS) entry which is preliminary data.</text>
</comment>
<dbReference type="EMBL" id="JBHLXP010000005">
    <property type="protein sequence ID" value="MFC0049961.1"/>
    <property type="molecule type" value="Genomic_DNA"/>
</dbReference>
<organism evidence="7 8">
    <name type="scientific">Rheinheimera tilapiae</name>
    <dbReference type="NCBI Taxonomy" id="875043"/>
    <lineage>
        <taxon>Bacteria</taxon>
        <taxon>Pseudomonadati</taxon>
        <taxon>Pseudomonadota</taxon>
        <taxon>Gammaproteobacteria</taxon>
        <taxon>Chromatiales</taxon>
        <taxon>Chromatiaceae</taxon>
        <taxon>Rheinheimera</taxon>
    </lineage>
</organism>
<evidence type="ECO:0000313" key="8">
    <source>
        <dbReference type="Proteomes" id="UP001589813"/>
    </source>
</evidence>
<proteinExistence type="predicted"/>
<sequence>MLRSDFVRKLMSNSVAQGLNFGSRWLLNLALARHLLEQEFGIFSFIYMLANLFFPAIAFGANFYLIHHAAQQRHISQLLQSLHISLLVFAALSLGCAALLWWTTAELALNLYLLSLLIGLSWALNQACFSYLKGAQQFALEVRSQFVSVALTLLLVGAIFAGWFTATASVLAMVLLISIFPLLTAAKALWPEYKNWRAQPVVTGPGLWQQLRQRFSYAWHDVFAIYLTNIPFVFLALFSTLLALGQFRKAFVLFMPVTLLPVVFSQVLLSKLSHQPLLADKLHLFKRVFLFSFPLLSLPYLVLLLACPWLYPWLLAEPLSAQAQLICTLVLLTLWLTLLKTYFEVWITALGLNKWRAVSVTVVALIGSAAYLVANQQLSAELAAWIFFATNLLAVLSLVVLSGYGIRHYRQQHEAVTPTAE</sequence>
<dbReference type="PANTHER" id="PTHR30250">
    <property type="entry name" value="PST FAMILY PREDICTED COLANIC ACID TRANSPORTER"/>
    <property type="match status" value="1"/>
</dbReference>
<evidence type="ECO:0000256" key="4">
    <source>
        <dbReference type="ARBA" id="ARBA00022989"/>
    </source>
</evidence>
<evidence type="ECO:0000256" key="2">
    <source>
        <dbReference type="ARBA" id="ARBA00022475"/>
    </source>
</evidence>
<evidence type="ECO:0000256" key="6">
    <source>
        <dbReference type="SAM" id="Phobius"/>
    </source>
</evidence>
<feature type="transmembrane region" description="Helical" evidence="6">
    <location>
        <begin position="146"/>
        <end position="164"/>
    </location>
</feature>
<dbReference type="RefSeq" id="WP_377246825.1">
    <property type="nucleotide sequence ID" value="NZ_JBHLXP010000005.1"/>
</dbReference>
<keyword evidence="3 6" id="KW-0812">Transmembrane</keyword>
<dbReference type="PANTHER" id="PTHR30250:SF11">
    <property type="entry name" value="O-ANTIGEN TRANSPORTER-RELATED"/>
    <property type="match status" value="1"/>
</dbReference>
<evidence type="ECO:0000256" key="1">
    <source>
        <dbReference type="ARBA" id="ARBA00004651"/>
    </source>
</evidence>
<protein>
    <submittedName>
        <fullName evidence="7">Lipopolysaccharide biosynthesis protein</fullName>
    </submittedName>
</protein>
<feature type="transmembrane region" description="Helical" evidence="6">
    <location>
        <begin position="170"/>
        <end position="190"/>
    </location>
</feature>
<keyword evidence="5 6" id="KW-0472">Membrane</keyword>
<keyword evidence="8" id="KW-1185">Reference proteome</keyword>
<feature type="transmembrane region" description="Helical" evidence="6">
    <location>
        <begin position="250"/>
        <end position="269"/>
    </location>
</feature>
<reference evidence="7 8" key="1">
    <citation type="submission" date="2024-09" db="EMBL/GenBank/DDBJ databases">
        <authorList>
            <person name="Sun Q."/>
            <person name="Mori K."/>
        </authorList>
    </citation>
    <scope>NUCLEOTIDE SEQUENCE [LARGE SCALE GENOMIC DNA]</scope>
    <source>
        <strain evidence="7 8">KCTC 23315</strain>
    </source>
</reference>
<dbReference type="Proteomes" id="UP001589813">
    <property type="component" value="Unassembled WGS sequence"/>
</dbReference>
<evidence type="ECO:0000256" key="3">
    <source>
        <dbReference type="ARBA" id="ARBA00022692"/>
    </source>
</evidence>
<evidence type="ECO:0000313" key="7">
    <source>
        <dbReference type="EMBL" id="MFC0049961.1"/>
    </source>
</evidence>
<feature type="transmembrane region" description="Helical" evidence="6">
    <location>
        <begin position="355"/>
        <end position="373"/>
    </location>
</feature>
<dbReference type="InterPro" id="IPR050833">
    <property type="entry name" value="Poly_Biosynth_Transport"/>
</dbReference>
<feature type="transmembrane region" description="Helical" evidence="6">
    <location>
        <begin position="323"/>
        <end position="343"/>
    </location>
</feature>
<feature type="transmembrane region" description="Helical" evidence="6">
    <location>
        <begin position="45"/>
        <end position="66"/>
    </location>
</feature>
<feature type="transmembrane region" description="Helical" evidence="6">
    <location>
        <begin position="107"/>
        <end position="125"/>
    </location>
</feature>
<comment type="subcellular location">
    <subcellularLocation>
        <location evidence="1">Cell membrane</location>
        <topology evidence="1">Multi-pass membrane protein</topology>
    </subcellularLocation>
</comment>
<gene>
    <name evidence="7" type="ORF">ACFFJP_16790</name>
</gene>
<feature type="transmembrane region" description="Helical" evidence="6">
    <location>
        <begin position="78"/>
        <end position="101"/>
    </location>
</feature>
<evidence type="ECO:0000256" key="5">
    <source>
        <dbReference type="ARBA" id="ARBA00023136"/>
    </source>
</evidence>
<feature type="transmembrane region" description="Helical" evidence="6">
    <location>
        <begin position="222"/>
        <end position="244"/>
    </location>
</feature>